<dbReference type="Proteomes" id="UP000634011">
    <property type="component" value="Unassembled WGS sequence"/>
</dbReference>
<keyword evidence="6" id="KW-1133">Transmembrane helix</keyword>
<evidence type="ECO:0000256" key="1">
    <source>
        <dbReference type="ARBA" id="ARBA00022729"/>
    </source>
</evidence>
<dbReference type="Pfam" id="PF03968">
    <property type="entry name" value="LptD_N"/>
    <property type="match status" value="1"/>
</dbReference>
<dbReference type="AlphaFoldDB" id="A0A923HG62"/>
<keyword evidence="3 4" id="KW-0998">Cell outer membrane</keyword>
<dbReference type="EMBL" id="JACOFV010000002">
    <property type="protein sequence ID" value="MBC3861017.1"/>
    <property type="molecule type" value="Genomic_DNA"/>
</dbReference>
<keyword evidence="1 4" id="KW-0732">Signal</keyword>
<dbReference type="InterPro" id="IPR007543">
    <property type="entry name" value="LptD_C"/>
</dbReference>
<comment type="subunit">
    <text evidence="4">Component of the lipopolysaccharide transport and assembly complex. Interacts with LptE and LptA.</text>
</comment>
<keyword evidence="6" id="KW-0812">Transmembrane</keyword>
<organism evidence="9 10">
    <name type="scientific">Undibacterium jejuense</name>
    <dbReference type="NCBI Taxonomy" id="1344949"/>
    <lineage>
        <taxon>Bacteria</taxon>
        <taxon>Pseudomonadati</taxon>
        <taxon>Pseudomonadota</taxon>
        <taxon>Betaproteobacteria</taxon>
        <taxon>Burkholderiales</taxon>
        <taxon>Oxalobacteraceae</taxon>
        <taxon>Undibacterium</taxon>
    </lineage>
</organism>
<dbReference type="GO" id="GO:0043165">
    <property type="term" value="P:Gram-negative-bacterium-type cell outer membrane assembly"/>
    <property type="evidence" value="ECO:0007669"/>
    <property type="project" value="UniProtKB-UniRule"/>
</dbReference>
<feature type="compositionally biased region" description="Acidic residues" evidence="5">
    <location>
        <begin position="65"/>
        <end position="76"/>
    </location>
</feature>
<evidence type="ECO:0000256" key="6">
    <source>
        <dbReference type="SAM" id="Phobius"/>
    </source>
</evidence>
<reference evidence="9" key="1">
    <citation type="submission" date="2020-08" db="EMBL/GenBank/DDBJ databases">
        <title>Novel species isolated from subtropical streams in China.</title>
        <authorList>
            <person name="Lu H."/>
        </authorList>
    </citation>
    <scope>NUCLEOTIDE SEQUENCE</scope>
    <source>
        <strain evidence="9">KACC 12607</strain>
    </source>
</reference>
<dbReference type="GO" id="GO:0009279">
    <property type="term" value="C:cell outer membrane"/>
    <property type="evidence" value="ECO:0007669"/>
    <property type="project" value="UniProtKB-SubCell"/>
</dbReference>
<dbReference type="HAMAP" id="MF_01411">
    <property type="entry name" value="LPS_assembly_LptD"/>
    <property type="match status" value="1"/>
</dbReference>
<accession>A0A923HG62</accession>
<comment type="caution">
    <text evidence="9">The sequence shown here is derived from an EMBL/GenBank/DDBJ whole genome shotgun (WGS) entry which is preliminary data.</text>
</comment>
<dbReference type="InterPro" id="IPR050218">
    <property type="entry name" value="LptD"/>
</dbReference>
<dbReference type="InterPro" id="IPR005653">
    <property type="entry name" value="OstA-like_N"/>
</dbReference>
<dbReference type="RefSeq" id="WP_186910965.1">
    <property type="nucleotide sequence ID" value="NZ_JACOFV010000002.1"/>
</dbReference>
<dbReference type="Pfam" id="PF04453">
    <property type="entry name" value="LptD"/>
    <property type="match status" value="1"/>
</dbReference>
<comment type="similarity">
    <text evidence="4">Belongs to the LptD family.</text>
</comment>
<evidence type="ECO:0000256" key="3">
    <source>
        <dbReference type="ARBA" id="ARBA00023237"/>
    </source>
</evidence>
<evidence type="ECO:0000259" key="8">
    <source>
        <dbReference type="Pfam" id="PF04453"/>
    </source>
</evidence>
<gene>
    <name evidence="4" type="primary">lptD</name>
    <name evidence="9" type="ORF">H8K32_02805</name>
</gene>
<feature type="region of interest" description="Disordered" evidence="5">
    <location>
        <begin position="49"/>
        <end position="108"/>
    </location>
</feature>
<feature type="compositionally biased region" description="Polar residues" evidence="5">
    <location>
        <begin position="49"/>
        <end position="63"/>
    </location>
</feature>
<dbReference type="GO" id="GO:1990351">
    <property type="term" value="C:transporter complex"/>
    <property type="evidence" value="ECO:0007669"/>
    <property type="project" value="TreeGrafter"/>
</dbReference>
<proteinExistence type="inferred from homology"/>
<comment type="caution">
    <text evidence="4">Lacks conserved residue(s) required for the propagation of feature annotation.</text>
</comment>
<feature type="domain" description="Organic solvent tolerance-like N-terminal" evidence="7">
    <location>
        <begin position="117"/>
        <end position="235"/>
    </location>
</feature>
<evidence type="ECO:0000313" key="10">
    <source>
        <dbReference type="Proteomes" id="UP000634011"/>
    </source>
</evidence>
<dbReference type="GO" id="GO:0015920">
    <property type="term" value="P:lipopolysaccharide transport"/>
    <property type="evidence" value="ECO:0007669"/>
    <property type="project" value="InterPro"/>
</dbReference>
<keyword evidence="10" id="KW-1185">Reference proteome</keyword>
<evidence type="ECO:0000256" key="4">
    <source>
        <dbReference type="HAMAP-Rule" id="MF_01411"/>
    </source>
</evidence>
<feature type="compositionally biased region" description="Basic and acidic residues" evidence="5">
    <location>
        <begin position="86"/>
        <end position="103"/>
    </location>
</feature>
<evidence type="ECO:0000256" key="2">
    <source>
        <dbReference type="ARBA" id="ARBA00023136"/>
    </source>
</evidence>
<evidence type="ECO:0000259" key="7">
    <source>
        <dbReference type="Pfam" id="PF03968"/>
    </source>
</evidence>
<feature type="transmembrane region" description="Helical" evidence="6">
    <location>
        <begin position="12"/>
        <end position="31"/>
    </location>
</feature>
<sequence length="788" mass="88328">MRRKPVLSHSPLLFPTITAIVVSVLVPAFFAKAQAQTIKESEAIASPLSSENMSISDQVQKTDQAQEDDPFSFDEDTASRQKSKRDKKEDRDKQKQKQRDADKVAPTVVQSEKMYGRPDRDAHFEENVEIVKGSTTLTADKATYLYLEDEVEAEGNVRIRKQGDCFNSDTAQLRLDSGIGNVSRADYHLLESNAQGKAAKIDFLDTERSIVHQGTYSTCNGVDPDWYLRADTLNLDSGLDTGIAGKSVLYFMGTPILATPTLTFPLSGARHSGFLPPTIGASTVGGAEFGLPYYYNIAPNRDLTLYPKIISRRGLQLGADMRYLGDTYLGETSLEGLSADKLTNSSRYALRSSHQQLLMPALNLTWDINIASDDNYSSDFSNSITKTSQRLLPRNINATYSGAYWNLSVLASNYQVLQDLNAPIDRPYDRLPQIQFHAEQHDVMGFDWAFDSSLTRFWHPTFVRGDRLVLNPQVSIPFIQPGYFITPKLQLHVNSYQLARQDPDYPSDFTKVVPTFSVDSGMVFERQSTLFGRDVTQTLEPRLFYVRTPNVNQDAVPLFDSANVDFNFAQIFSENRFSGQDLVGDSNQITAALVSRYIEMDGEERLKLAIGQRFYFNSQKVSADDTIPPSRSDLLLAATGQVTRSLGLDLGLQVSQSSRQSVKSNYGIRWQPEPKKVLNLAYRFQRDELEEVDVSAQWPIGKRWYAVGRSNYSLMDRKVVDGLVGFEYKADCWALRLVIQRFALTSLNNNTGFSIQLELGGLGRLGVGNDPIEALKRNISGYQPITER</sequence>
<dbReference type="PANTHER" id="PTHR30189">
    <property type="entry name" value="LPS-ASSEMBLY PROTEIN"/>
    <property type="match status" value="1"/>
</dbReference>
<dbReference type="PANTHER" id="PTHR30189:SF1">
    <property type="entry name" value="LPS-ASSEMBLY PROTEIN LPTD"/>
    <property type="match status" value="1"/>
</dbReference>
<evidence type="ECO:0000313" key="9">
    <source>
        <dbReference type="EMBL" id="MBC3861017.1"/>
    </source>
</evidence>
<evidence type="ECO:0000256" key="5">
    <source>
        <dbReference type="SAM" id="MobiDB-lite"/>
    </source>
</evidence>
<comment type="subcellular location">
    <subcellularLocation>
        <location evidence="4">Cell outer membrane</location>
    </subcellularLocation>
</comment>
<feature type="domain" description="LptD C-terminal" evidence="8">
    <location>
        <begin position="346"/>
        <end position="704"/>
    </location>
</feature>
<dbReference type="InterPro" id="IPR020889">
    <property type="entry name" value="LipoPS_assembly_LptD"/>
</dbReference>
<protein>
    <recommendedName>
        <fullName evidence="4">LPS-assembly protein LptD</fullName>
    </recommendedName>
</protein>
<comment type="function">
    <text evidence="4">Together with LptE, is involved in the assembly of lipopolysaccharide (LPS) at the surface of the outer membrane.</text>
</comment>
<keyword evidence="2 4" id="KW-0472">Membrane</keyword>
<name>A0A923HG62_9BURK</name>
<dbReference type="Gene3D" id="2.60.450.10">
    <property type="entry name" value="Lipopolysaccharide (LPS) transport protein A like domain"/>
    <property type="match status" value="1"/>
</dbReference>